<dbReference type="GeneID" id="80536796"/>
<reference evidence="2" key="1">
    <citation type="journal article" date="2019" name="PLoS Pathog.">
        <title>Re-assessing the diversity of negative strand RNA viruses in insects.</title>
        <authorList>
            <person name="Kafer S."/>
            <person name="Paraskevopoulou S."/>
            <person name="Zirkel F."/>
            <person name="Wieseke N."/>
            <person name="Donath A."/>
            <person name="Petersen M."/>
            <person name="Jones T.C."/>
            <person name="Liu S."/>
            <person name="Zhou X."/>
            <person name="Middendorf M."/>
            <person name="Junglen S."/>
            <person name="Misof B."/>
            <person name="Drosten C."/>
        </authorList>
    </citation>
    <scope>NUCLEOTIDE SEQUENCE</scope>
    <source>
        <strain evidence="2">OKIAV34</strain>
    </source>
</reference>
<organism evidence="2 3">
    <name type="scientific">Lepidopteran rhabdo-related virus 34</name>
    <dbReference type="NCBI Taxonomy" id="2847825"/>
    <lineage>
        <taxon>Viruses</taxon>
        <taxon>Riboviria</taxon>
        <taxon>Orthornavirae</taxon>
        <taxon>Negarnaviricota</taxon>
        <taxon>Haploviricotina</taxon>
        <taxon>Monjiviricetes</taxon>
        <taxon>Mononegavirales</taxon>
        <taxon>Rhabdoviridae</taxon>
        <taxon>Deltarhabdovirinae</taxon>
        <taxon>Betapaprhavirus</taxon>
        <taxon>Betapaprhavirus sylvina</taxon>
    </lineage>
</organism>
<dbReference type="EMBL" id="MT153466">
    <property type="protein sequence ID" value="QMP82254.1"/>
    <property type="molecule type" value="Viral_cRNA"/>
</dbReference>
<accession>A0A7D7JQ25</accession>
<sequence length="620" mass="70224">MTSSFAILGMLKIHILLILGMEFPSIGAGVINLGENMTISLPFGKDSRNETVHPLDHLLKLRENSTVEYKPFPLEPICEKLMTSDQPQTPVTIAIWKADYHNVDHLGFLVWAEAISTQCSFGFFGEKATSITQTSLVKLNQEPSLSQFDKLRDQDVDVAMELEDLSWDLRYYCYYCRNDYPNTYKMTMGKKVLVTRYPDGSLRTPPGSWEPTESGILSDGMRYLKVLKPKDRLSCGFLIHDVKAAIKTVNPNGEIILSVPSSHHQFSIVQGDNAMKCNFRKATYDVYKSMGGYLISLSGNDEKLVGQAFASPKIRQASRKGRSVPAVQLDQLTWRLFQFLSPRKRRDLDEREFFSNLRSSYDYSQLRFEQTFIVSQINKNLALIQKNICDTQKLKWLSLSPPNLARKVADYYTTEGFSIGETWNGVYKITNTQPIALSYRVVLPIRISHGMFQLINKITGEINWVEPVTGILFENATFTHYSLIATWVPGKFGTGLNLVTGEITKPNLSPHHLKLINQAQALSPVTLYSQNEMSGSLDERRFYSDRKLPPQQNPDPWTKEIWGIGIHILISIIVGILLIICGPSLLRLASVCVMREEETIEDTLFKRKAASSRTQTLLNP</sequence>
<keyword evidence="1" id="KW-0812">Transmembrane</keyword>
<keyword evidence="1" id="KW-1133">Transmembrane helix</keyword>
<evidence type="ECO:0000313" key="2">
    <source>
        <dbReference type="EMBL" id="QMP82254.1"/>
    </source>
</evidence>
<keyword evidence="1" id="KW-0472">Membrane</keyword>
<keyword evidence="3" id="KW-1185">Reference proteome</keyword>
<dbReference type="KEGG" id="vg:80536796"/>
<dbReference type="RefSeq" id="YP_010798565.1">
    <property type="nucleotide sequence ID" value="NC_076490.1"/>
</dbReference>
<reference evidence="2" key="2">
    <citation type="submission" date="2020-03" db="EMBL/GenBank/DDBJ databases">
        <authorList>
            <person name="Kafer S."/>
            <person name="Paraskevopoulou S."/>
            <person name="Zirkel F."/>
            <person name="Wieseke N."/>
            <person name="Donath A."/>
            <person name="Petersen M."/>
            <person name="Jones T.C."/>
            <person name="Liu S."/>
            <person name="Zhou X."/>
            <person name="Middendorf M."/>
            <person name="Junglen S."/>
            <person name="Misof B."/>
            <person name="Drosten C."/>
        </authorList>
    </citation>
    <scope>NUCLEOTIDE SEQUENCE</scope>
    <source>
        <strain evidence="2">OKIAV34</strain>
    </source>
</reference>
<proteinExistence type="predicted"/>
<evidence type="ECO:0000313" key="3">
    <source>
        <dbReference type="Proteomes" id="UP000681590"/>
    </source>
</evidence>
<name>A0A7D7JQ25_9RHAB</name>
<dbReference type="Proteomes" id="UP000681590">
    <property type="component" value="Segment"/>
</dbReference>
<evidence type="ECO:0000256" key="1">
    <source>
        <dbReference type="SAM" id="Phobius"/>
    </source>
</evidence>
<protein>
    <submittedName>
        <fullName evidence="2">Glycoprotein</fullName>
    </submittedName>
</protein>
<feature type="transmembrane region" description="Helical" evidence="1">
    <location>
        <begin position="561"/>
        <end position="586"/>
    </location>
</feature>